<keyword evidence="2" id="KW-0732">Signal</keyword>
<sequence length="154" mass="15913">MIWRHLLRLTLVGLLVPGAALAKIYSCDAPNGGTMLTDQPKGKQGCKPISTLSPSPPGGYTPPVETPSTPEAESLPPLPPNAFAPPLPSPMTAPGQRPPIPPDQSQPPTGSQAAGEKAAPEAQRCTPRVNPLNPFAGINCPPASGNPPEETTKH</sequence>
<proteinExistence type="predicted"/>
<keyword evidence="4" id="KW-1185">Reference proteome</keyword>
<comment type="caution">
    <text evidence="3">The sequence shown here is derived from an EMBL/GenBank/DDBJ whole genome shotgun (WGS) entry which is preliminary data.</text>
</comment>
<evidence type="ECO:0000313" key="4">
    <source>
        <dbReference type="Proteomes" id="UP000675880"/>
    </source>
</evidence>
<evidence type="ECO:0008006" key="5">
    <source>
        <dbReference type="Google" id="ProtNLM"/>
    </source>
</evidence>
<accession>A0ABM8RV77</accession>
<reference evidence="3 4" key="1">
    <citation type="submission" date="2021-02" db="EMBL/GenBank/DDBJ databases">
        <authorList>
            <person name="Han P."/>
        </authorList>
    </citation>
    <scope>NUCLEOTIDE SEQUENCE [LARGE SCALE GENOMIC DNA]</scope>
    <source>
        <strain evidence="3">Candidatus Nitrospira sp. ZN2</strain>
    </source>
</reference>
<protein>
    <recommendedName>
        <fullName evidence="5">DUF4124 domain-containing protein</fullName>
    </recommendedName>
</protein>
<evidence type="ECO:0000313" key="3">
    <source>
        <dbReference type="EMBL" id="CAE6773576.1"/>
    </source>
</evidence>
<feature type="chain" id="PRO_5047159092" description="DUF4124 domain-containing protein" evidence="2">
    <location>
        <begin position="23"/>
        <end position="154"/>
    </location>
</feature>
<gene>
    <name evidence="3" type="ORF">NSPZN2_40409</name>
</gene>
<dbReference type="RefSeq" id="WP_213043228.1">
    <property type="nucleotide sequence ID" value="NZ_CAJNBJ010000017.1"/>
</dbReference>
<organism evidence="3 4">
    <name type="scientific">Nitrospira defluvii</name>
    <dbReference type="NCBI Taxonomy" id="330214"/>
    <lineage>
        <taxon>Bacteria</taxon>
        <taxon>Pseudomonadati</taxon>
        <taxon>Nitrospirota</taxon>
        <taxon>Nitrospiria</taxon>
        <taxon>Nitrospirales</taxon>
        <taxon>Nitrospiraceae</taxon>
        <taxon>Nitrospira</taxon>
    </lineage>
</organism>
<dbReference type="EMBL" id="CAJNBJ010000017">
    <property type="protein sequence ID" value="CAE6773576.1"/>
    <property type="molecule type" value="Genomic_DNA"/>
</dbReference>
<feature type="region of interest" description="Disordered" evidence="1">
    <location>
        <begin position="36"/>
        <end position="154"/>
    </location>
</feature>
<feature type="compositionally biased region" description="Pro residues" evidence="1">
    <location>
        <begin position="76"/>
        <end position="105"/>
    </location>
</feature>
<evidence type="ECO:0000256" key="1">
    <source>
        <dbReference type="SAM" id="MobiDB-lite"/>
    </source>
</evidence>
<evidence type="ECO:0000256" key="2">
    <source>
        <dbReference type="SAM" id="SignalP"/>
    </source>
</evidence>
<dbReference type="Proteomes" id="UP000675880">
    <property type="component" value="Unassembled WGS sequence"/>
</dbReference>
<name>A0ABM8RV77_9BACT</name>
<feature type="signal peptide" evidence="2">
    <location>
        <begin position="1"/>
        <end position="22"/>
    </location>
</feature>